<protein>
    <submittedName>
        <fullName evidence="1">Uncharacterized protein</fullName>
    </submittedName>
</protein>
<organism evidence="1 2">
    <name type="scientific">Corallococcus praedator</name>
    <dbReference type="NCBI Taxonomy" id="2316724"/>
    <lineage>
        <taxon>Bacteria</taxon>
        <taxon>Pseudomonadati</taxon>
        <taxon>Myxococcota</taxon>
        <taxon>Myxococcia</taxon>
        <taxon>Myxococcales</taxon>
        <taxon>Cystobacterineae</taxon>
        <taxon>Myxococcaceae</taxon>
        <taxon>Corallococcus</taxon>
    </lineage>
</organism>
<reference evidence="1 2" key="1">
    <citation type="submission" date="2018-09" db="EMBL/GenBank/DDBJ databases">
        <authorList>
            <person name="Livingstone P.G."/>
            <person name="Whitworth D.E."/>
        </authorList>
    </citation>
    <scope>NUCLEOTIDE SEQUENCE [LARGE SCALE GENOMIC DNA]</scope>
    <source>
        <strain evidence="1 2">CA031B</strain>
    </source>
</reference>
<sequence length="81" mass="9293">MRKGRGREQGQEIDVEDVLEVLNDASKHHAWGTRESNAFEVAAFCLLYVRHIDKRDQLPGRLTLMASPLMEELSVEDEPEE</sequence>
<keyword evidence="2" id="KW-1185">Reference proteome</keyword>
<accession>A0ABX9QL19</accession>
<evidence type="ECO:0000313" key="1">
    <source>
        <dbReference type="EMBL" id="RKI09050.1"/>
    </source>
</evidence>
<dbReference type="Proteomes" id="UP000278907">
    <property type="component" value="Unassembled WGS sequence"/>
</dbReference>
<name>A0ABX9QL19_9BACT</name>
<dbReference type="EMBL" id="RAWI01000094">
    <property type="protein sequence ID" value="RKI09050.1"/>
    <property type="molecule type" value="Genomic_DNA"/>
</dbReference>
<evidence type="ECO:0000313" key="2">
    <source>
        <dbReference type="Proteomes" id="UP000278907"/>
    </source>
</evidence>
<comment type="caution">
    <text evidence="1">The sequence shown here is derived from an EMBL/GenBank/DDBJ whole genome shotgun (WGS) entry which is preliminary data.</text>
</comment>
<proteinExistence type="predicted"/>
<gene>
    <name evidence="1" type="ORF">D7Y13_15010</name>
</gene>